<gene>
    <name evidence="1" type="ORF">WN944_014283</name>
</gene>
<name>A0AAP0M5D5_9ROSI</name>
<dbReference type="EMBL" id="JBCGBO010000005">
    <property type="protein sequence ID" value="KAK9199096.1"/>
    <property type="molecule type" value="Genomic_DNA"/>
</dbReference>
<proteinExistence type="predicted"/>
<evidence type="ECO:0000313" key="1">
    <source>
        <dbReference type="EMBL" id="KAK9199096.1"/>
    </source>
</evidence>
<reference evidence="1 2" key="1">
    <citation type="submission" date="2024-05" db="EMBL/GenBank/DDBJ databases">
        <title>Haplotype-resolved chromosome-level genome assembly of Huyou (Citrus changshanensis).</title>
        <authorList>
            <person name="Miao C."/>
            <person name="Chen W."/>
            <person name="Wu Y."/>
            <person name="Wang L."/>
            <person name="Zhao S."/>
            <person name="Grierson D."/>
            <person name="Xu C."/>
            <person name="Chen K."/>
        </authorList>
    </citation>
    <scope>NUCLEOTIDE SEQUENCE [LARGE SCALE GENOMIC DNA]</scope>
    <source>
        <strain evidence="1">01-14</strain>
        <tissue evidence="1">Leaf</tissue>
    </source>
</reference>
<sequence length="63" mass="6916">MCDNLQIAIHSHIACFLPFIKSSSSSLSSLRHLVLRSCVHYHHRHQAASLVFSVAISNNGDTG</sequence>
<accession>A0AAP0M5D5</accession>
<organism evidence="1 2">
    <name type="scientific">Citrus x changshan-huyou</name>
    <dbReference type="NCBI Taxonomy" id="2935761"/>
    <lineage>
        <taxon>Eukaryota</taxon>
        <taxon>Viridiplantae</taxon>
        <taxon>Streptophyta</taxon>
        <taxon>Embryophyta</taxon>
        <taxon>Tracheophyta</taxon>
        <taxon>Spermatophyta</taxon>
        <taxon>Magnoliopsida</taxon>
        <taxon>eudicotyledons</taxon>
        <taxon>Gunneridae</taxon>
        <taxon>Pentapetalae</taxon>
        <taxon>rosids</taxon>
        <taxon>malvids</taxon>
        <taxon>Sapindales</taxon>
        <taxon>Rutaceae</taxon>
        <taxon>Aurantioideae</taxon>
        <taxon>Citrus</taxon>
    </lineage>
</organism>
<keyword evidence="2" id="KW-1185">Reference proteome</keyword>
<dbReference type="Proteomes" id="UP001428341">
    <property type="component" value="Unassembled WGS sequence"/>
</dbReference>
<dbReference type="AlphaFoldDB" id="A0AAP0M5D5"/>
<comment type="caution">
    <text evidence="1">The sequence shown here is derived from an EMBL/GenBank/DDBJ whole genome shotgun (WGS) entry which is preliminary data.</text>
</comment>
<evidence type="ECO:0000313" key="2">
    <source>
        <dbReference type="Proteomes" id="UP001428341"/>
    </source>
</evidence>
<protein>
    <submittedName>
        <fullName evidence="1">Uncharacterized protein</fullName>
    </submittedName>
</protein>